<evidence type="ECO:0000313" key="9">
    <source>
        <dbReference type="EMBL" id="ACZ12006.1"/>
    </source>
</evidence>
<protein>
    <submittedName>
        <fullName evidence="9">Outer membrane efflux protein</fullName>
    </submittedName>
</protein>
<dbReference type="InterPro" id="IPR003423">
    <property type="entry name" value="OMP_efflux"/>
</dbReference>
<evidence type="ECO:0000256" key="1">
    <source>
        <dbReference type="ARBA" id="ARBA00004442"/>
    </source>
</evidence>
<evidence type="ECO:0000256" key="5">
    <source>
        <dbReference type="ARBA" id="ARBA00022692"/>
    </source>
</evidence>
<evidence type="ECO:0000256" key="6">
    <source>
        <dbReference type="ARBA" id="ARBA00023136"/>
    </source>
</evidence>
<feature type="chain" id="PRO_5003020328" evidence="8">
    <location>
        <begin position="22"/>
        <end position="410"/>
    </location>
</feature>
<evidence type="ECO:0000313" key="10">
    <source>
        <dbReference type="Proteomes" id="UP000002222"/>
    </source>
</evidence>
<evidence type="ECO:0000256" key="4">
    <source>
        <dbReference type="ARBA" id="ARBA00022452"/>
    </source>
</evidence>
<feature type="signal peptide" evidence="8">
    <location>
        <begin position="1"/>
        <end position="21"/>
    </location>
</feature>
<comment type="subcellular location">
    <subcellularLocation>
        <location evidence="1">Cell outer membrane</location>
    </subcellularLocation>
</comment>
<dbReference type="OrthoDB" id="5338266at2"/>
<dbReference type="GO" id="GO:0015562">
    <property type="term" value="F:efflux transmembrane transporter activity"/>
    <property type="evidence" value="ECO:0007669"/>
    <property type="project" value="InterPro"/>
</dbReference>
<comment type="similarity">
    <text evidence="2">Belongs to the outer membrane factor (OMF) (TC 1.B.17) family.</text>
</comment>
<keyword evidence="8" id="KW-0732">Signal</keyword>
<dbReference type="Gene3D" id="1.20.1600.10">
    <property type="entry name" value="Outer membrane efflux proteins (OEP)"/>
    <property type="match status" value="1"/>
</dbReference>
<dbReference type="GO" id="GO:0009279">
    <property type="term" value="C:cell outer membrane"/>
    <property type="evidence" value="ECO:0007669"/>
    <property type="project" value="UniProtKB-SubCell"/>
</dbReference>
<evidence type="ECO:0000256" key="8">
    <source>
        <dbReference type="SAM" id="SignalP"/>
    </source>
</evidence>
<dbReference type="PANTHER" id="PTHR30026:SF20">
    <property type="entry name" value="OUTER MEMBRANE PROTEIN TOLC"/>
    <property type="match status" value="1"/>
</dbReference>
<keyword evidence="7" id="KW-0998">Cell outer membrane</keyword>
<evidence type="ECO:0000256" key="3">
    <source>
        <dbReference type="ARBA" id="ARBA00022448"/>
    </source>
</evidence>
<dbReference type="AlphaFoldDB" id="D1B1N6"/>
<evidence type="ECO:0000256" key="7">
    <source>
        <dbReference type="ARBA" id="ARBA00023237"/>
    </source>
</evidence>
<dbReference type="Proteomes" id="UP000002222">
    <property type="component" value="Chromosome"/>
</dbReference>
<proteinExistence type="inferred from homology"/>
<dbReference type="GO" id="GO:1990281">
    <property type="term" value="C:efflux pump complex"/>
    <property type="evidence" value="ECO:0007669"/>
    <property type="project" value="TreeGrafter"/>
</dbReference>
<keyword evidence="6" id="KW-0472">Membrane</keyword>
<keyword evidence="4" id="KW-1134">Transmembrane beta strand</keyword>
<dbReference type="Pfam" id="PF02321">
    <property type="entry name" value="OEP"/>
    <property type="match status" value="2"/>
</dbReference>
<dbReference type="STRING" id="525898.Sdel_0977"/>
<keyword evidence="10" id="KW-1185">Reference proteome</keyword>
<dbReference type="HOGENOM" id="CLU_012817_16_0_7"/>
<dbReference type="InterPro" id="IPR051906">
    <property type="entry name" value="TolC-like"/>
</dbReference>
<gene>
    <name evidence="9" type="ordered locus">Sdel_0977</name>
</gene>
<keyword evidence="5" id="KW-0812">Transmembrane</keyword>
<dbReference type="KEGG" id="sdl:Sdel_0977"/>
<dbReference type="PANTHER" id="PTHR30026">
    <property type="entry name" value="OUTER MEMBRANE PROTEIN TOLC"/>
    <property type="match status" value="1"/>
</dbReference>
<dbReference type="SUPFAM" id="SSF56954">
    <property type="entry name" value="Outer membrane efflux proteins (OEP)"/>
    <property type="match status" value="1"/>
</dbReference>
<name>D1B1N6_SULD5</name>
<sequence length="410" mass="46028" precursor="true">MKKISLLIALPLFSFASGNLSELLNLAEQNDYVQSSRYQLESAQEKAYSVKSGYLPSLSLGANQTFNKEENMFTPEKSRTGSATLSFTLYDGGKREAQFSQQNALVKSATFALASVQNNVSLNVIYAYFNYLSTKESLKATEQKKEQLLAERYRLEKFLSVGAATEDELQKIISSVEQSNVDILTLQNTLNNISNTLEYLTGKRVEVEEGSRVWLQEEPKMDGKRLDILALEESVKSTQEETNIAKSAHLPTFKLEDTYSRFKNDYANNAGESDKENQNSIVLSMQWKLFDFGSTSASVQAAQKNYLAKSSELAYEKHKAKASYLSAYNSYQTALAKIEANKAKLHASEMTYALVKKKFQQGIVNNVTYLDALSERFNAQAQLQTALHEVEYQKAVLLYEMGEEIKGAIQ</sequence>
<reference evidence="9 10" key="2">
    <citation type="journal article" date="2010" name="Stand. Genomic Sci.">
        <title>Complete genome sequence of Sulfurospirillum deleyianum type strain (5175).</title>
        <authorList>
            <person name="Sikorski J."/>
            <person name="Lapidus A."/>
            <person name="Copeland A."/>
            <person name="Glavina Del Rio T."/>
            <person name="Nolan M."/>
            <person name="Lucas S."/>
            <person name="Chen F."/>
            <person name="Tice H."/>
            <person name="Cheng J.F."/>
            <person name="Saunders E."/>
            <person name="Bruce D."/>
            <person name="Goodwin L."/>
            <person name="Pitluck S."/>
            <person name="Ovchinnikova G."/>
            <person name="Pati A."/>
            <person name="Ivanova N."/>
            <person name="Mavromatis K."/>
            <person name="Chen A."/>
            <person name="Palaniappan K."/>
            <person name="Chain P."/>
            <person name="Land M."/>
            <person name="Hauser L."/>
            <person name="Chang Y.J."/>
            <person name="Jeffries C.D."/>
            <person name="Brettin T."/>
            <person name="Detter J.C."/>
            <person name="Han C."/>
            <person name="Rohde M."/>
            <person name="Lang E."/>
            <person name="Spring S."/>
            <person name="Goker M."/>
            <person name="Bristow J."/>
            <person name="Eisen J.A."/>
            <person name="Markowitz V."/>
            <person name="Hugenholtz P."/>
            <person name="Kyrpides N.C."/>
            <person name="Klenk H.P."/>
        </authorList>
    </citation>
    <scope>NUCLEOTIDE SEQUENCE [LARGE SCALE GENOMIC DNA]</scope>
    <source>
        <strain evidence="10">ATCC 51133 / DSM 6946 / 5175</strain>
    </source>
</reference>
<keyword evidence="3" id="KW-0813">Transport</keyword>
<dbReference type="eggNOG" id="COG1538">
    <property type="taxonomic scope" value="Bacteria"/>
</dbReference>
<dbReference type="RefSeq" id="WP_012856766.1">
    <property type="nucleotide sequence ID" value="NC_013512.1"/>
</dbReference>
<reference evidence="10" key="1">
    <citation type="submission" date="2009-11" db="EMBL/GenBank/DDBJ databases">
        <title>The complete genome of Sulfurospirillum deleyianum DSM 6946.</title>
        <authorList>
            <consortium name="US DOE Joint Genome Institute (JGI-PGF)"/>
            <person name="Lucas S."/>
            <person name="Copeland A."/>
            <person name="Lapidus A."/>
            <person name="Glavina del Rio T."/>
            <person name="Dalin E."/>
            <person name="Tice H."/>
            <person name="Bruce D."/>
            <person name="Goodwin L."/>
            <person name="Pitluck S."/>
            <person name="Kyrpides N."/>
            <person name="Mavromatis K."/>
            <person name="Ivanova N."/>
            <person name="Ovchinnikova G."/>
            <person name="Munk A.C."/>
            <person name="Lu M."/>
            <person name="Brettin T."/>
            <person name="Detter J.C."/>
            <person name="Han C."/>
            <person name="Tapia R."/>
            <person name="Larimer F."/>
            <person name="Land M."/>
            <person name="Hauser L."/>
            <person name="Markowitz V."/>
            <person name="Cheng J.F."/>
            <person name="Hugenholtz P."/>
            <person name="Woyke T."/>
            <person name="Wu D."/>
            <person name="Aumann P."/>
            <person name="Schneider S."/>
            <person name="Lang E."/>
            <person name="Spring S."/>
            <person name="Klenk H.P."/>
            <person name="Eisen J.A."/>
        </authorList>
    </citation>
    <scope>NUCLEOTIDE SEQUENCE [LARGE SCALE GENOMIC DNA]</scope>
    <source>
        <strain evidence="10">ATCC 51133 / DSM 6946 / 5175</strain>
    </source>
</reference>
<dbReference type="GO" id="GO:0015288">
    <property type="term" value="F:porin activity"/>
    <property type="evidence" value="ECO:0007669"/>
    <property type="project" value="TreeGrafter"/>
</dbReference>
<organism evidence="9 10">
    <name type="scientific">Sulfurospirillum deleyianum (strain ATCC 51133 / DSM 6946 / 5175)</name>
    <dbReference type="NCBI Taxonomy" id="525898"/>
    <lineage>
        <taxon>Bacteria</taxon>
        <taxon>Pseudomonadati</taxon>
        <taxon>Campylobacterota</taxon>
        <taxon>Epsilonproteobacteria</taxon>
        <taxon>Campylobacterales</taxon>
        <taxon>Sulfurospirillaceae</taxon>
        <taxon>Sulfurospirillum</taxon>
    </lineage>
</organism>
<evidence type="ECO:0000256" key="2">
    <source>
        <dbReference type="ARBA" id="ARBA00007613"/>
    </source>
</evidence>
<accession>D1B1N6</accession>
<dbReference type="EMBL" id="CP001816">
    <property type="protein sequence ID" value="ACZ12006.1"/>
    <property type="molecule type" value="Genomic_DNA"/>
</dbReference>